<feature type="region of interest" description="Disordered" evidence="1">
    <location>
        <begin position="141"/>
        <end position="168"/>
    </location>
</feature>
<dbReference type="OrthoDB" id="3681923at2759"/>
<keyword evidence="3" id="KW-1185">Reference proteome</keyword>
<evidence type="ECO:0000313" key="2">
    <source>
        <dbReference type="EMBL" id="CBY00414.1"/>
    </source>
</evidence>
<feature type="compositionally biased region" description="Low complexity" evidence="1">
    <location>
        <begin position="153"/>
        <end position="162"/>
    </location>
</feature>
<name>E5A9S3_LEPMJ</name>
<dbReference type="EMBL" id="FP929138">
    <property type="protein sequence ID" value="CBY00414.1"/>
    <property type="molecule type" value="Genomic_DNA"/>
</dbReference>
<protein>
    <submittedName>
        <fullName evidence="2">Predicted protein</fullName>
    </submittedName>
</protein>
<evidence type="ECO:0000313" key="3">
    <source>
        <dbReference type="Proteomes" id="UP000002668"/>
    </source>
</evidence>
<reference evidence="3" key="1">
    <citation type="journal article" date="2011" name="Nat. Commun.">
        <title>Effector diversification within compartments of the Leptosphaeria maculans genome affected by Repeat-Induced Point mutations.</title>
        <authorList>
            <person name="Rouxel T."/>
            <person name="Grandaubert J."/>
            <person name="Hane J.K."/>
            <person name="Hoede C."/>
            <person name="van de Wouw A.P."/>
            <person name="Couloux A."/>
            <person name="Dominguez V."/>
            <person name="Anthouard V."/>
            <person name="Bally P."/>
            <person name="Bourras S."/>
            <person name="Cozijnsen A.J."/>
            <person name="Ciuffetti L.M."/>
            <person name="Degrave A."/>
            <person name="Dilmaghani A."/>
            <person name="Duret L."/>
            <person name="Fudal I."/>
            <person name="Goodwin S.B."/>
            <person name="Gout L."/>
            <person name="Glaser N."/>
            <person name="Linglin J."/>
            <person name="Kema G.H.J."/>
            <person name="Lapalu N."/>
            <person name="Lawrence C.B."/>
            <person name="May K."/>
            <person name="Meyer M."/>
            <person name="Ollivier B."/>
            <person name="Poulain J."/>
            <person name="Schoch C.L."/>
            <person name="Simon A."/>
            <person name="Spatafora J.W."/>
            <person name="Stachowiak A."/>
            <person name="Turgeon B.G."/>
            <person name="Tyler B.M."/>
            <person name="Vincent D."/>
            <person name="Weissenbach J."/>
            <person name="Amselem J."/>
            <person name="Quesneville H."/>
            <person name="Oliver R.P."/>
            <person name="Wincker P."/>
            <person name="Balesdent M.-H."/>
            <person name="Howlett B.J."/>
        </authorList>
    </citation>
    <scope>NUCLEOTIDE SEQUENCE [LARGE SCALE GENOMIC DNA]</scope>
    <source>
        <strain evidence="3">JN3 / isolate v23.1.3 / race Av1-4-5-6-7-8</strain>
    </source>
</reference>
<feature type="region of interest" description="Disordered" evidence="1">
    <location>
        <begin position="184"/>
        <end position="270"/>
    </location>
</feature>
<dbReference type="VEuPathDB" id="FungiDB:LEMA_P015440.1"/>
<feature type="compositionally biased region" description="Polar residues" evidence="1">
    <location>
        <begin position="68"/>
        <end position="78"/>
    </location>
</feature>
<dbReference type="eggNOG" id="ENOG502T5NY">
    <property type="taxonomic scope" value="Eukaryota"/>
</dbReference>
<dbReference type="GeneID" id="13290268"/>
<feature type="compositionally biased region" description="Low complexity" evidence="1">
    <location>
        <begin position="190"/>
        <end position="211"/>
    </location>
</feature>
<gene>
    <name evidence="2" type="ORF">LEMA_P015440.1</name>
</gene>
<dbReference type="Proteomes" id="UP000002668">
    <property type="component" value="Genome"/>
</dbReference>
<evidence type="ECO:0000256" key="1">
    <source>
        <dbReference type="SAM" id="MobiDB-lite"/>
    </source>
</evidence>
<proteinExistence type="predicted"/>
<accession>E5A9S3</accession>
<dbReference type="RefSeq" id="XP_003843893.1">
    <property type="nucleotide sequence ID" value="XM_003843845.1"/>
</dbReference>
<dbReference type="InParanoid" id="E5A9S3"/>
<dbReference type="HOGENOM" id="CLU_900385_0_0_1"/>
<sequence>MTTIGYRFEEDRIITPPKRSLLQKLNEKQGALVAHIRLNRNEEQAYRRQRYIEQSRLRTLSSSSTLTVASVTPSNGSAITDRDSDNQDDSDSSPVDCAEDFSVPYQYTRMPKDRESRRKIVDGMQNFMIWKQASYDSDLARPFHISPPQTPESSHSWSSLSSPTTEISDEQLEDWLERPMDADLHRSRKTSAASSSASSTASISTRPSMSSIKEESIEPPKITLTQEIRRKPLPSPPLEVLPEITAAEEKPLPPPPIEKNPIEDGKSKPLPVPQEILKEIAFQPHDNTAKEFRLSRDLLSNFNSIIALT</sequence>
<dbReference type="AlphaFoldDB" id="E5A9S3"/>
<organism evidence="3">
    <name type="scientific">Leptosphaeria maculans (strain JN3 / isolate v23.1.3 / race Av1-4-5-6-7-8)</name>
    <name type="common">Blackleg fungus</name>
    <name type="synonym">Phoma lingam</name>
    <dbReference type="NCBI Taxonomy" id="985895"/>
    <lineage>
        <taxon>Eukaryota</taxon>
        <taxon>Fungi</taxon>
        <taxon>Dikarya</taxon>
        <taxon>Ascomycota</taxon>
        <taxon>Pezizomycotina</taxon>
        <taxon>Dothideomycetes</taxon>
        <taxon>Pleosporomycetidae</taxon>
        <taxon>Pleosporales</taxon>
        <taxon>Pleosporineae</taxon>
        <taxon>Leptosphaeriaceae</taxon>
        <taxon>Plenodomus</taxon>
        <taxon>Plenodomus lingam/Leptosphaeria maculans species complex</taxon>
    </lineage>
</organism>
<feature type="region of interest" description="Disordered" evidence="1">
    <location>
        <begin position="62"/>
        <end position="101"/>
    </location>
</feature>